<sequence length="40" mass="4799">MPLRARFMSKFQRVAVSMQLWTMDAVLKKWEDVDNRPSQT</sequence>
<gene>
    <name evidence="1" type="ORF">DUNSADRAFT_15186</name>
</gene>
<accession>A0ABQ7G5Y2</accession>
<organism evidence="1 2">
    <name type="scientific">Dunaliella salina</name>
    <name type="common">Green alga</name>
    <name type="synonym">Protococcus salinus</name>
    <dbReference type="NCBI Taxonomy" id="3046"/>
    <lineage>
        <taxon>Eukaryota</taxon>
        <taxon>Viridiplantae</taxon>
        <taxon>Chlorophyta</taxon>
        <taxon>core chlorophytes</taxon>
        <taxon>Chlorophyceae</taxon>
        <taxon>CS clade</taxon>
        <taxon>Chlamydomonadales</taxon>
        <taxon>Dunaliellaceae</taxon>
        <taxon>Dunaliella</taxon>
    </lineage>
</organism>
<evidence type="ECO:0000313" key="1">
    <source>
        <dbReference type="EMBL" id="KAF5829992.1"/>
    </source>
</evidence>
<proteinExistence type="predicted"/>
<dbReference type="Proteomes" id="UP000815325">
    <property type="component" value="Unassembled WGS sequence"/>
</dbReference>
<keyword evidence="2" id="KW-1185">Reference proteome</keyword>
<evidence type="ECO:0000313" key="2">
    <source>
        <dbReference type="Proteomes" id="UP000815325"/>
    </source>
</evidence>
<protein>
    <submittedName>
        <fullName evidence="1">Uncharacterized protein</fullName>
    </submittedName>
</protein>
<reference evidence="1" key="1">
    <citation type="submission" date="2017-08" db="EMBL/GenBank/DDBJ databases">
        <authorList>
            <person name="Polle J.E."/>
            <person name="Barry K."/>
            <person name="Cushman J."/>
            <person name="Schmutz J."/>
            <person name="Tran D."/>
            <person name="Hathwaick L.T."/>
            <person name="Yim W.C."/>
            <person name="Jenkins J."/>
            <person name="Mckie-Krisberg Z.M."/>
            <person name="Prochnik S."/>
            <person name="Lindquist E."/>
            <person name="Dockter R.B."/>
            <person name="Adam C."/>
            <person name="Molina H."/>
            <person name="Bunkerborg J."/>
            <person name="Jin E."/>
            <person name="Buchheim M."/>
            <person name="Magnuson J."/>
        </authorList>
    </citation>
    <scope>NUCLEOTIDE SEQUENCE</scope>
    <source>
        <strain evidence="1">CCAP 19/18</strain>
    </source>
</reference>
<dbReference type="EMBL" id="MU070091">
    <property type="protein sequence ID" value="KAF5829992.1"/>
    <property type="molecule type" value="Genomic_DNA"/>
</dbReference>
<name>A0ABQ7G5Y2_DUNSA</name>
<comment type="caution">
    <text evidence="1">The sequence shown here is derived from an EMBL/GenBank/DDBJ whole genome shotgun (WGS) entry which is preliminary data.</text>
</comment>